<gene>
    <name evidence="2" type="ORF">V202x_48900</name>
</gene>
<evidence type="ECO:0000313" key="2">
    <source>
        <dbReference type="EMBL" id="QDU11468.1"/>
    </source>
</evidence>
<sequence>MKRIHFNKESHQNRRGIAVLWLVLWGSLFLTFFCVVLEITTLWQAQVEINNALDSAALSAVKEWGASGLGATQVPRDVGIAYTAGNPVLGVPTTITSNFNGANLPNENNSCNGNLIFGGLNTLVSPITFDASADVTLPGGIPAVRAQATVPVQGFCSTLFGFSFLNVSASSTAYFNTATGRVALVRITTFVCP</sequence>
<keyword evidence="1" id="KW-0812">Transmembrane</keyword>
<dbReference type="AlphaFoldDB" id="A0A517X1U4"/>
<feature type="transmembrane region" description="Helical" evidence="1">
    <location>
        <begin position="20"/>
        <end position="43"/>
    </location>
</feature>
<dbReference type="OrthoDB" id="265634at2"/>
<name>A0A517X1U4_9PLAN</name>
<dbReference type="RefSeq" id="WP_145179252.1">
    <property type="nucleotide sequence ID" value="NZ_CP037422.1"/>
</dbReference>
<keyword evidence="3" id="KW-1185">Reference proteome</keyword>
<evidence type="ECO:0000256" key="1">
    <source>
        <dbReference type="SAM" id="Phobius"/>
    </source>
</evidence>
<proteinExistence type="predicted"/>
<organism evidence="2 3">
    <name type="scientific">Gimesia aquarii</name>
    <dbReference type="NCBI Taxonomy" id="2527964"/>
    <lineage>
        <taxon>Bacteria</taxon>
        <taxon>Pseudomonadati</taxon>
        <taxon>Planctomycetota</taxon>
        <taxon>Planctomycetia</taxon>
        <taxon>Planctomycetales</taxon>
        <taxon>Planctomycetaceae</taxon>
        <taxon>Gimesia</taxon>
    </lineage>
</organism>
<keyword evidence="1" id="KW-1133">Transmembrane helix</keyword>
<protein>
    <submittedName>
        <fullName evidence="2">Uncharacterized protein</fullName>
    </submittedName>
</protein>
<dbReference type="Proteomes" id="UP000318384">
    <property type="component" value="Chromosome"/>
</dbReference>
<accession>A0A517X1U4</accession>
<reference evidence="2 3" key="1">
    <citation type="submission" date="2019-03" db="EMBL/GenBank/DDBJ databases">
        <title>Deep-cultivation of Planctomycetes and their phenomic and genomic characterization uncovers novel biology.</title>
        <authorList>
            <person name="Wiegand S."/>
            <person name="Jogler M."/>
            <person name="Boedeker C."/>
            <person name="Pinto D."/>
            <person name="Vollmers J."/>
            <person name="Rivas-Marin E."/>
            <person name="Kohn T."/>
            <person name="Peeters S.H."/>
            <person name="Heuer A."/>
            <person name="Rast P."/>
            <person name="Oberbeckmann S."/>
            <person name="Bunk B."/>
            <person name="Jeske O."/>
            <person name="Meyerdierks A."/>
            <person name="Storesund J.E."/>
            <person name="Kallscheuer N."/>
            <person name="Luecker S."/>
            <person name="Lage O.M."/>
            <person name="Pohl T."/>
            <person name="Merkel B.J."/>
            <person name="Hornburger P."/>
            <person name="Mueller R.-W."/>
            <person name="Bruemmer F."/>
            <person name="Labrenz M."/>
            <person name="Spormann A.M."/>
            <person name="Op den Camp H."/>
            <person name="Overmann J."/>
            <person name="Amann R."/>
            <person name="Jetten M.S.M."/>
            <person name="Mascher T."/>
            <person name="Medema M.H."/>
            <person name="Devos D.P."/>
            <person name="Kaster A.-K."/>
            <person name="Ovreas L."/>
            <person name="Rohde M."/>
            <person name="Galperin M.Y."/>
            <person name="Jogler C."/>
        </authorList>
    </citation>
    <scope>NUCLEOTIDE SEQUENCE [LARGE SCALE GENOMIC DNA]</scope>
    <source>
        <strain evidence="2 3">V202</strain>
    </source>
</reference>
<dbReference type="EMBL" id="CP037422">
    <property type="protein sequence ID" value="QDU11468.1"/>
    <property type="molecule type" value="Genomic_DNA"/>
</dbReference>
<keyword evidence="1" id="KW-0472">Membrane</keyword>
<evidence type="ECO:0000313" key="3">
    <source>
        <dbReference type="Proteomes" id="UP000318384"/>
    </source>
</evidence>